<evidence type="ECO:0000256" key="4">
    <source>
        <dbReference type="ARBA" id="ARBA00006759"/>
    </source>
</evidence>
<evidence type="ECO:0000256" key="7">
    <source>
        <dbReference type="ARBA" id="ARBA00022801"/>
    </source>
</evidence>
<dbReference type="CDD" id="cd07723">
    <property type="entry name" value="hydroxyacylglutathione_hydrolase_MBL-fold"/>
    <property type="match status" value="1"/>
</dbReference>
<evidence type="ECO:0000256" key="1">
    <source>
        <dbReference type="ARBA" id="ARBA00001623"/>
    </source>
</evidence>
<comment type="pathway">
    <text evidence="3">Secondary metabolite metabolism; methylglyoxal degradation; (R)-lactate from methylglyoxal: step 2/2.</text>
</comment>
<dbReference type="InterPro" id="IPR032282">
    <property type="entry name" value="HAGH_C"/>
</dbReference>
<keyword evidence="6" id="KW-0479">Metal-binding</keyword>
<dbReference type="EC" id="3.1.2.6" evidence="5"/>
<dbReference type="NCBIfam" id="TIGR03413">
    <property type="entry name" value="GSH_gloB"/>
    <property type="match status" value="1"/>
</dbReference>
<dbReference type="InterPro" id="IPR036866">
    <property type="entry name" value="RibonucZ/Hydroxyglut_hydro"/>
</dbReference>
<dbReference type="GO" id="GO:0046872">
    <property type="term" value="F:metal ion binding"/>
    <property type="evidence" value="ECO:0007669"/>
    <property type="project" value="UniProtKB-KW"/>
</dbReference>
<comment type="similarity">
    <text evidence="4">Belongs to the metallo-beta-lactamase superfamily. Glyoxalase II family.</text>
</comment>
<feature type="domain" description="Metallo-beta-lactamase" evidence="10">
    <location>
        <begin position="15"/>
        <end position="174"/>
    </location>
</feature>
<evidence type="ECO:0000256" key="5">
    <source>
        <dbReference type="ARBA" id="ARBA00011917"/>
    </source>
</evidence>
<sequence length="262" mass="28525">MSQDLDIVPIAAFSDNYIWLLRRGRHAAVVDPGDATPVLAYLEQHRLELAAILVTHHHGDHVGGIEALLAHSRVPVFGPAGEAIDEVDRQLKDGDRVELPELDMSFEVIAVPGHTRGHIAYYGRKPSGCGVLLCGDTLFGCGCGRIFEGTPQQMWRSLSRIIALPPDTRIYCAHEYTQANIRFALAVEPDNAALQARAEEVARLRAAGAPTVPSTLAVELATNPFLRWDAPAVIAAARRAGGGEEQQPEAVFAAIREWKNKF</sequence>
<dbReference type="GO" id="GO:0019243">
    <property type="term" value="P:methylglyoxal catabolic process to D-lactate via S-lactoyl-glutathione"/>
    <property type="evidence" value="ECO:0007669"/>
    <property type="project" value="InterPro"/>
</dbReference>
<evidence type="ECO:0000256" key="8">
    <source>
        <dbReference type="ARBA" id="ARBA00022833"/>
    </source>
</evidence>
<keyword evidence="8" id="KW-0862">Zinc</keyword>
<dbReference type="Gene3D" id="3.60.15.10">
    <property type="entry name" value="Ribonuclease Z/Hydroxyacylglutathione hydrolase-like"/>
    <property type="match status" value="1"/>
</dbReference>
<dbReference type="Pfam" id="PF16123">
    <property type="entry name" value="HAGH_C"/>
    <property type="match status" value="1"/>
</dbReference>
<evidence type="ECO:0000259" key="10">
    <source>
        <dbReference type="SMART" id="SM00849"/>
    </source>
</evidence>
<dbReference type="InterPro" id="IPR017782">
    <property type="entry name" value="Hydroxyacylglutathione_Hdrlase"/>
</dbReference>
<dbReference type="Pfam" id="PF00753">
    <property type="entry name" value="Lactamase_B"/>
    <property type="match status" value="1"/>
</dbReference>
<dbReference type="SUPFAM" id="SSF56281">
    <property type="entry name" value="Metallo-hydrolase/oxidoreductase"/>
    <property type="match status" value="1"/>
</dbReference>
<evidence type="ECO:0000313" key="11">
    <source>
        <dbReference type="EMBL" id="OIR07099.1"/>
    </source>
</evidence>
<dbReference type="InterPro" id="IPR001279">
    <property type="entry name" value="Metallo-B-lactamas"/>
</dbReference>
<proteinExistence type="inferred from homology"/>
<dbReference type="AlphaFoldDB" id="A0A1J5SGR1"/>
<dbReference type="PANTHER" id="PTHR43705">
    <property type="entry name" value="HYDROXYACYLGLUTATHIONE HYDROLASE"/>
    <property type="match status" value="1"/>
</dbReference>
<gene>
    <name evidence="11" type="primary">gloB_6</name>
    <name evidence="11" type="ORF">GALL_106860</name>
</gene>
<evidence type="ECO:0000256" key="9">
    <source>
        <dbReference type="ARBA" id="ARBA00031044"/>
    </source>
</evidence>
<dbReference type="InterPro" id="IPR050110">
    <property type="entry name" value="Glyoxalase_II_hydrolase"/>
</dbReference>
<comment type="catalytic activity">
    <reaction evidence="1">
        <text>an S-(2-hydroxyacyl)glutathione + H2O = a 2-hydroxy carboxylate + glutathione + H(+)</text>
        <dbReference type="Rhea" id="RHEA:21864"/>
        <dbReference type="ChEBI" id="CHEBI:15377"/>
        <dbReference type="ChEBI" id="CHEBI:15378"/>
        <dbReference type="ChEBI" id="CHEBI:57925"/>
        <dbReference type="ChEBI" id="CHEBI:58896"/>
        <dbReference type="ChEBI" id="CHEBI:71261"/>
        <dbReference type="EC" id="3.1.2.6"/>
    </reaction>
</comment>
<dbReference type="SMART" id="SM00849">
    <property type="entry name" value="Lactamase_B"/>
    <property type="match status" value="1"/>
</dbReference>
<accession>A0A1J5SGR1</accession>
<evidence type="ECO:0000256" key="6">
    <source>
        <dbReference type="ARBA" id="ARBA00022723"/>
    </source>
</evidence>
<dbReference type="PANTHER" id="PTHR43705:SF1">
    <property type="entry name" value="HYDROXYACYLGLUTATHIONE HYDROLASE GLOB"/>
    <property type="match status" value="1"/>
</dbReference>
<dbReference type="InterPro" id="IPR035680">
    <property type="entry name" value="Clx_II_MBL"/>
</dbReference>
<dbReference type="EMBL" id="MLJW01000039">
    <property type="protein sequence ID" value="OIR07099.1"/>
    <property type="molecule type" value="Genomic_DNA"/>
</dbReference>
<keyword evidence="7 11" id="KW-0378">Hydrolase</keyword>
<dbReference type="GO" id="GO:0004416">
    <property type="term" value="F:hydroxyacylglutathione hydrolase activity"/>
    <property type="evidence" value="ECO:0007669"/>
    <property type="project" value="UniProtKB-EC"/>
</dbReference>
<organism evidence="11">
    <name type="scientific">mine drainage metagenome</name>
    <dbReference type="NCBI Taxonomy" id="410659"/>
    <lineage>
        <taxon>unclassified sequences</taxon>
        <taxon>metagenomes</taxon>
        <taxon>ecological metagenomes</taxon>
    </lineage>
</organism>
<evidence type="ECO:0000256" key="3">
    <source>
        <dbReference type="ARBA" id="ARBA00004963"/>
    </source>
</evidence>
<name>A0A1J5SGR1_9ZZZZ</name>
<dbReference type="PIRSF" id="PIRSF005457">
    <property type="entry name" value="Glx"/>
    <property type="match status" value="1"/>
</dbReference>
<comment type="cofactor">
    <cofactor evidence="2">
        <name>Zn(2+)</name>
        <dbReference type="ChEBI" id="CHEBI:29105"/>
    </cofactor>
</comment>
<evidence type="ECO:0000256" key="2">
    <source>
        <dbReference type="ARBA" id="ARBA00001947"/>
    </source>
</evidence>
<comment type="caution">
    <text evidence="11">The sequence shown here is derived from an EMBL/GenBank/DDBJ whole genome shotgun (WGS) entry which is preliminary data.</text>
</comment>
<dbReference type="HAMAP" id="MF_01374">
    <property type="entry name" value="Glyoxalase_2"/>
    <property type="match status" value="1"/>
</dbReference>
<protein>
    <recommendedName>
        <fullName evidence="5">hydroxyacylglutathione hydrolase</fullName>
        <ecNumber evidence="5">3.1.2.6</ecNumber>
    </recommendedName>
    <alternativeName>
        <fullName evidence="9">Glyoxalase II</fullName>
    </alternativeName>
</protein>
<reference evidence="11" key="1">
    <citation type="submission" date="2016-10" db="EMBL/GenBank/DDBJ databases">
        <title>Sequence of Gallionella enrichment culture.</title>
        <authorList>
            <person name="Poehlein A."/>
            <person name="Muehling M."/>
            <person name="Daniel R."/>
        </authorList>
    </citation>
    <scope>NUCLEOTIDE SEQUENCE</scope>
</reference>